<accession>A0A0F9NBB8</accession>
<dbReference type="AlphaFoldDB" id="A0A0F9NBB8"/>
<reference evidence="1" key="1">
    <citation type="journal article" date="2015" name="Nature">
        <title>Complex archaea that bridge the gap between prokaryotes and eukaryotes.</title>
        <authorList>
            <person name="Spang A."/>
            <person name="Saw J.H."/>
            <person name="Jorgensen S.L."/>
            <person name="Zaremba-Niedzwiedzka K."/>
            <person name="Martijn J."/>
            <person name="Lind A.E."/>
            <person name="van Eijk R."/>
            <person name="Schleper C."/>
            <person name="Guy L."/>
            <person name="Ettema T.J."/>
        </authorList>
    </citation>
    <scope>NUCLEOTIDE SEQUENCE</scope>
</reference>
<organism evidence="1">
    <name type="scientific">marine sediment metagenome</name>
    <dbReference type="NCBI Taxonomy" id="412755"/>
    <lineage>
        <taxon>unclassified sequences</taxon>
        <taxon>metagenomes</taxon>
        <taxon>ecological metagenomes</taxon>
    </lineage>
</organism>
<comment type="caution">
    <text evidence="1">The sequence shown here is derived from an EMBL/GenBank/DDBJ whole genome shotgun (WGS) entry which is preliminary data.</text>
</comment>
<gene>
    <name evidence="1" type="ORF">LCGC14_0972420</name>
</gene>
<sequence length="81" mass="9378">MPKIVCVKCEVEYKPEENGITLEEMANFGSYKLWNADLFKCPKCGNEIVGGFADRPFAEHFEDNYKEVLAKEGKTYKDYEK</sequence>
<name>A0A0F9NBB8_9ZZZZ</name>
<evidence type="ECO:0000313" key="1">
    <source>
        <dbReference type="EMBL" id="KKN16780.1"/>
    </source>
</evidence>
<proteinExistence type="predicted"/>
<protein>
    <submittedName>
        <fullName evidence="1">Uncharacterized protein</fullName>
    </submittedName>
</protein>
<dbReference type="EMBL" id="LAZR01003581">
    <property type="protein sequence ID" value="KKN16780.1"/>
    <property type="molecule type" value="Genomic_DNA"/>
</dbReference>